<organism evidence="1">
    <name type="scientific">Rhizophora mucronata</name>
    <name type="common">Asiatic mangrove</name>
    <dbReference type="NCBI Taxonomy" id="61149"/>
    <lineage>
        <taxon>Eukaryota</taxon>
        <taxon>Viridiplantae</taxon>
        <taxon>Streptophyta</taxon>
        <taxon>Embryophyta</taxon>
        <taxon>Tracheophyta</taxon>
        <taxon>Spermatophyta</taxon>
        <taxon>Magnoliopsida</taxon>
        <taxon>eudicotyledons</taxon>
        <taxon>Gunneridae</taxon>
        <taxon>Pentapetalae</taxon>
        <taxon>rosids</taxon>
        <taxon>fabids</taxon>
        <taxon>Malpighiales</taxon>
        <taxon>Rhizophoraceae</taxon>
        <taxon>Rhizophora</taxon>
    </lineage>
</organism>
<dbReference type="EMBL" id="GGEC01070022">
    <property type="protein sequence ID" value="MBX50506.1"/>
    <property type="molecule type" value="Transcribed_RNA"/>
</dbReference>
<protein>
    <submittedName>
        <fullName evidence="1">Uncharacterized protein</fullName>
    </submittedName>
</protein>
<name>A0A2P2P6X8_RHIMU</name>
<dbReference type="AlphaFoldDB" id="A0A2P2P6X8"/>
<sequence length="30" mass="3236">MKKGSNNGKNGWCNSTLCNLKSPTVNDIPN</sequence>
<accession>A0A2P2P6X8</accession>
<proteinExistence type="predicted"/>
<evidence type="ECO:0000313" key="1">
    <source>
        <dbReference type="EMBL" id="MBX50506.1"/>
    </source>
</evidence>
<reference evidence="1" key="1">
    <citation type="submission" date="2018-02" db="EMBL/GenBank/DDBJ databases">
        <title>Rhizophora mucronata_Transcriptome.</title>
        <authorList>
            <person name="Meera S.P."/>
            <person name="Sreeshan A."/>
            <person name="Augustine A."/>
        </authorList>
    </citation>
    <scope>NUCLEOTIDE SEQUENCE</scope>
    <source>
        <tissue evidence="1">Leaf</tissue>
    </source>
</reference>